<evidence type="ECO:0000313" key="2">
    <source>
        <dbReference type="EMBL" id="AXR06138.1"/>
    </source>
</evidence>
<sequence length="142" mass="16218">MDKGAKLLKELCEADFDAIEAYEEAIKRLDDKSIADKLAQYRTDHVSHTEVLNRFLKTRNEEMVDGPDAKRLLTEGKVVIADLFGDKAILKAMVANEKIMVKAYEEARDSDALNVDEKAQLAKHYDDEKRHHAWIKSTSEQL</sequence>
<dbReference type="InterPro" id="IPR009078">
    <property type="entry name" value="Ferritin-like_SF"/>
</dbReference>
<dbReference type="Gene3D" id="1.20.1260.10">
    <property type="match status" value="1"/>
</dbReference>
<dbReference type="OrthoDB" id="7166292at2"/>
<reference evidence="2 3" key="1">
    <citation type="submission" date="2018-08" db="EMBL/GenBank/DDBJ databases">
        <title>Salinimonas sediminis sp. nov., a piezophilic bacterium isolated from a deep-sea sediment sample from the New Britain Trench.</title>
        <authorList>
            <person name="Cao J."/>
        </authorList>
    </citation>
    <scope>NUCLEOTIDE SEQUENCE [LARGE SCALE GENOMIC DNA]</scope>
    <source>
        <strain evidence="2 3">N102</strain>
    </source>
</reference>
<dbReference type="Proteomes" id="UP000262073">
    <property type="component" value="Chromosome"/>
</dbReference>
<dbReference type="CDD" id="cd00657">
    <property type="entry name" value="Ferritin_like"/>
    <property type="match status" value="1"/>
</dbReference>
<dbReference type="EMBL" id="CP031769">
    <property type="protein sequence ID" value="AXR06138.1"/>
    <property type="molecule type" value="Genomic_DNA"/>
</dbReference>
<dbReference type="KEGG" id="salm:D0Y50_07025"/>
<dbReference type="InterPro" id="IPR012347">
    <property type="entry name" value="Ferritin-like"/>
</dbReference>
<dbReference type="SUPFAM" id="SSF47240">
    <property type="entry name" value="Ferritin-like"/>
    <property type="match status" value="1"/>
</dbReference>
<keyword evidence="3" id="KW-1185">Reference proteome</keyword>
<dbReference type="RefSeq" id="WP_108566313.1">
    <property type="nucleotide sequence ID" value="NZ_CP031769.1"/>
</dbReference>
<feature type="domain" description="DUF2383" evidence="1">
    <location>
        <begin position="7"/>
        <end position="108"/>
    </location>
</feature>
<proteinExistence type="predicted"/>
<evidence type="ECO:0000313" key="3">
    <source>
        <dbReference type="Proteomes" id="UP000262073"/>
    </source>
</evidence>
<dbReference type="Pfam" id="PF09537">
    <property type="entry name" value="DUF2383"/>
    <property type="match status" value="1"/>
</dbReference>
<name>A0A346NKT1_9ALTE</name>
<protein>
    <submittedName>
        <fullName evidence="2">Ferritin-like domain-containing protein</fullName>
    </submittedName>
</protein>
<evidence type="ECO:0000259" key="1">
    <source>
        <dbReference type="Pfam" id="PF09537"/>
    </source>
</evidence>
<accession>A0A346NKT1</accession>
<organism evidence="2 3">
    <name type="scientific">Salinimonas sediminis</name>
    <dbReference type="NCBI Taxonomy" id="2303538"/>
    <lineage>
        <taxon>Bacteria</taxon>
        <taxon>Pseudomonadati</taxon>
        <taxon>Pseudomonadota</taxon>
        <taxon>Gammaproteobacteria</taxon>
        <taxon>Alteromonadales</taxon>
        <taxon>Alteromonadaceae</taxon>
        <taxon>Alteromonas/Salinimonas group</taxon>
        <taxon>Salinimonas</taxon>
    </lineage>
</organism>
<dbReference type="AlphaFoldDB" id="A0A346NKT1"/>
<dbReference type="InterPro" id="IPR019052">
    <property type="entry name" value="DUF2383"/>
</dbReference>
<gene>
    <name evidence="2" type="ORF">D0Y50_07025</name>
</gene>